<dbReference type="InterPro" id="IPR025198">
    <property type="entry name" value="PPK_N_dom"/>
</dbReference>
<comment type="cofactor">
    <cofactor evidence="6">
        <name>Mg(2+)</name>
        <dbReference type="ChEBI" id="CHEBI:18420"/>
    </cofactor>
</comment>
<dbReference type="Gene3D" id="3.30.870.10">
    <property type="entry name" value="Endonuclease Chain A"/>
    <property type="match status" value="2"/>
</dbReference>
<accession>A0A0F7HKJ3</accession>
<feature type="binding site" evidence="6">
    <location>
        <position position="563"/>
    </location>
    <ligand>
        <name>ATP</name>
        <dbReference type="ChEBI" id="CHEBI:30616"/>
    </ligand>
</feature>
<keyword evidence="5 6" id="KW-0067">ATP-binding</keyword>
<dbReference type="PANTHER" id="PTHR30218">
    <property type="entry name" value="POLYPHOSPHATE KINASE"/>
    <property type="match status" value="1"/>
</dbReference>
<dbReference type="SUPFAM" id="SSF143724">
    <property type="entry name" value="PHP14-like"/>
    <property type="match status" value="1"/>
</dbReference>
<dbReference type="Pfam" id="PF13090">
    <property type="entry name" value="PP_kinase_C"/>
    <property type="match status" value="1"/>
</dbReference>
<feature type="binding site" evidence="6">
    <location>
        <position position="374"/>
    </location>
    <ligand>
        <name>Mg(2+)</name>
        <dbReference type="ChEBI" id="CHEBI:18420"/>
    </ligand>
</feature>
<evidence type="ECO:0000256" key="5">
    <source>
        <dbReference type="ARBA" id="ARBA00022840"/>
    </source>
</evidence>
<feature type="domain" description="Polyphosphate kinase middle" evidence="8">
    <location>
        <begin position="127"/>
        <end position="302"/>
    </location>
</feature>
<evidence type="ECO:0000256" key="4">
    <source>
        <dbReference type="ARBA" id="ARBA00022777"/>
    </source>
</evidence>
<dbReference type="Pfam" id="PF17941">
    <property type="entry name" value="PP_kinase_C_1"/>
    <property type="match status" value="1"/>
</dbReference>
<reference evidence="13 15" key="3">
    <citation type="submission" date="2016-10" db="EMBL/GenBank/DDBJ databases">
        <authorList>
            <person name="Varghese N."/>
            <person name="Submissions S."/>
        </authorList>
    </citation>
    <scope>NUCLEOTIDE SEQUENCE [LARGE SCALE GENOMIC DNA]</scope>
    <source>
        <strain evidence="13 15">CGMCC 1.6501</strain>
    </source>
</reference>
<dbReference type="GO" id="GO:0046872">
    <property type="term" value="F:metal ion binding"/>
    <property type="evidence" value="ECO:0007669"/>
    <property type="project" value="UniProtKB-KW"/>
</dbReference>
<dbReference type="RefSeq" id="WP_046790628.1">
    <property type="nucleotide sequence ID" value="NZ_CP011366.1"/>
</dbReference>
<dbReference type="NCBIfam" id="NF003921">
    <property type="entry name" value="PRK05443.2-2"/>
    <property type="match status" value="1"/>
</dbReference>
<sequence>MAYRLNDQKYYNNRELSWLQFNYRVIQEAIDPNNPLLERLKFLAITSSNLDEFFMVRVAGLKDQVKMNYHEPDTKTQLTPGQQLKGIGELNRQNSRVQYEYYHKLTSELGKYNIYFKHPHELPKSIQEELEGIFDTEIYPSLTPLGIDAYRPFPKLKNKKINIFVNLSDDLGDQTAIVQLPTVIKRFYEMQDGINTYYVLTEDIIETYIEKLFKGYRIDRTFPFRITRNADLTIHEEGAADLLIEIERFLKERTKGAAVRLEIDISNDYTINGSFLRNELDLHEDDIYKFDGPLDLTFLFELSSKLKERLPNLVYQSFVPQEPKFLGSDNIYDKALREDIFFHHPFESFEPIVDFMKEAAEDPDVLAIKQTLYRVSSDSPIIEALKRAAENNKQVTVLVELKARFDEENNVQWAKELEDAGCHVIYGMHYLKTHSKITLVVKRVKGKIVRYVHLGTGNYNDSTAKQYTDMGIITTDSEIGTDAINFFNYLSGYSLKPEYNSLHVAPFEIRDLFGESIDEEIELHKEHGNGYIFAKMNSLTDKKVINKLLQASQEGVKVDLVIRGICCLKPGIEGVSDNIRVISIVGRFLEHSRIYYFNHNGEEKMYLSSADMMTRNMIKRVEILFPINDPRILEELKSVNRLYLTDNVKARVQKSDGTYEYVKNSYEPISAQDELMRRSESYGREQQVQKENQLLLKVKNRFKKRK</sequence>
<evidence type="ECO:0000256" key="1">
    <source>
        <dbReference type="ARBA" id="ARBA00022553"/>
    </source>
</evidence>
<evidence type="ECO:0000259" key="8">
    <source>
        <dbReference type="Pfam" id="PF02503"/>
    </source>
</evidence>
<dbReference type="GO" id="GO:0005524">
    <property type="term" value="F:ATP binding"/>
    <property type="evidence" value="ECO:0007669"/>
    <property type="project" value="UniProtKB-KW"/>
</dbReference>
<comment type="catalytic activity">
    <reaction evidence="6 7">
        <text>[phosphate](n) + ATP = [phosphate](n+1) + ADP</text>
        <dbReference type="Rhea" id="RHEA:19573"/>
        <dbReference type="Rhea" id="RHEA-COMP:9859"/>
        <dbReference type="Rhea" id="RHEA-COMP:14280"/>
        <dbReference type="ChEBI" id="CHEBI:16838"/>
        <dbReference type="ChEBI" id="CHEBI:30616"/>
        <dbReference type="ChEBI" id="CHEBI:456216"/>
        <dbReference type="EC" id="2.7.4.1"/>
    </reaction>
</comment>
<evidence type="ECO:0000313" key="13">
    <source>
        <dbReference type="EMBL" id="SFK96113.1"/>
    </source>
</evidence>
<feature type="domain" description="Polyphosphate kinase N-terminal" evidence="9">
    <location>
        <begin position="11"/>
        <end position="116"/>
    </location>
</feature>
<feature type="binding site" evidence="6">
    <location>
        <position position="591"/>
    </location>
    <ligand>
        <name>ATP</name>
        <dbReference type="ChEBI" id="CHEBI:30616"/>
    </ligand>
</feature>
<dbReference type="InterPro" id="IPR041108">
    <property type="entry name" value="PP_kinase_C_1"/>
</dbReference>
<evidence type="ECO:0000313" key="15">
    <source>
        <dbReference type="Proteomes" id="UP000183090"/>
    </source>
</evidence>
<feature type="active site" description="Phosphohistidine intermediate" evidence="6">
    <location>
        <position position="434"/>
    </location>
</feature>
<evidence type="ECO:0000259" key="11">
    <source>
        <dbReference type="Pfam" id="PF17941"/>
    </source>
</evidence>
<dbReference type="AlphaFoldDB" id="A0A0F7HKJ3"/>
<evidence type="ECO:0000256" key="7">
    <source>
        <dbReference type="RuleBase" id="RU003800"/>
    </source>
</evidence>
<dbReference type="SUPFAM" id="SSF56024">
    <property type="entry name" value="Phospholipase D/nuclease"/>
    <property type="match status" value="2"/>
</dbReference>
<feature type="domain" description="Polyphosphate kinase C-terminal" evidence="11">
    <location>
        <begin position="331"/>
        <end position="494"/>
    </location>
</feature>
<evidence type="ECO:0000256" key="2">
    <source>
        <dbReference type="ARBA" id="ARBA00022679"/>
    </source>
</evidence>
<feature type="binding site" evidence="6">
    <location>
        <position position="49"/>
    </location>
    <ligand>
        <name>ATP</name>
        <dbReference type="ChEBI" id="CHEBI:30616"/>
    </ligand>
</feature>
<dbReference type="Proteomes" id="UP000034029">
    <property type="component" value="Chromosome"/>
</dbReference>
<reference evidence="14" key="2">
    <citation type="submission" date="2015-04" db="EMBL/GenBank/DDBJ databases">
        <title>Complete genome sequence of Salinicoccus halodurans strain H3B36, isolated from the Qaidam basin of China.</title>
        <authorList>
            <person name="Ma Y."/>
            <person name="Jiang K."/>
            <person name="Xue Y."/>
        </authorList>
    </citation>
    <scope>NUCLEOTIDE SEQUENCE [LARGE SCALE GENOMIC DNA]</scope>
    <source>
        <strain evidence="14">H3B36</strain>
    </source>
</reference>
<reference evidence="12 14" key="1">
    <citation type="journal article" date="2015" name="Int. J. Syst. Evol. Microbiol.">
        <title>Complete genome sequence of Salinicoccus halodurans H3B36, isolated from the Qaidam Basin in China.</title>
        <authorList>
            <person name="Jiang K."/>
            <person name="Xue Y."/>
            <person name="Ma Y."/>
        </authorList>
    </citation>
    <scope>NUCLEOTIDE SEQUENCE [LARGE SCALE GENOMIC DNA]</scope>
    <source>
        <strain evidence="12 14">H3B36</strain>
    </source>
</reference>
<keyword evidence="6" id="KW-0460">Magnesium</keyword>
<dbReference type="PANTHER" id="PTHR30218:SF0">
    <property type="entry name" value="POLYPHOSPHATE KINASE"/>
    <property type="match status" value="1"/>
</dbReference>
<dbReference type="NCBIfam" id="NF003920">
    <property type="entry name" value="PRK05443.2-1"/>
    <property type="match status" value="1"/>
</dbReference>
<feature type="binding site" evidence="6">
    <location>
        <position position="467"/>
    </location>
    <ligand>
        <name>ATP</name>
        <dbReference type="ChEBI" id="CHEBI:30616"/>
    </ligand>
</feature>
<comment type="PTM">
    <text evidence="6 7">An intermediate of this reaction is the autophosphorylated ppk in which a phosphate is covalently linked to a histidine residue through a N-P bond.</text>
</comment>
<keyword evidence="4 6" id="KW-0418">Kinase</keyword>
<dbReference type="InterPro" id="IPR036830">
    <property type="entry name" value="PP_kinase_middle_dom_sf"/>
</dbReference>
<dbReference type="NCBIfam" id="NF003918">
    <property type="entry name" value="PRK05443.1-2"/>
    <property type="match status" value="1"/>
</dbReference>
<dbReference type="GO" id="GO:0006799">
    <property type="term" value="P:polyphosphate biosynthetic process"/>
    <property type="evidence" value="ECO:0007669"/>
    <property type="project" value="UniProtKB-UniRule"/>
</dbReference>
<dbReference type="NCBIfam" id="NF003917">
    <property type="entry name" value="PRK05443.1-1"/>
    <property type="match status" value="1"/>
</dbReference>
<dbReference type="EMBL" id="FOTB01000006">
    <property type="protein sequence ID" value="SFK96113.1"/>
    <property type="molecule type" value="Genomic_DNA"/>
</dbReference>
<keyword evidence="1 6" id="KW-0597">Phosphoprotein</keyword>
<dbReference type="Pfam" id="PF02503">
    <property type="entry name" value="PP_kinase"/>
    <property type="match status" value="1"/>
</dbReference>
<keyword evidence="3 6" id="KW-0547">Nucleotide-binding</keyword>
<dbReference type="OrthoDB" id="9761456at2"/>
<evidence type="ECO:0000313" key="14">
    <source>
        <dbReference type="Proteomes" id="UP000034029"/>
    </source>
</evidence>
<dbReference type="EC" id="2.7.4.1" evidence="6 7"/>
<dbReference type="Gene3D" id="3.30.1840.10">
    <property type="entry name" value="Polyphosphate kinase middle domain"/>
    <property type="match status" value="1"/>
</dbReference>
<dbReference type="InterPro" id="IPR024953">
    <property type="entry name" value="PP_kinase_middle"/>
</dbReference>
<evidence type="ECO:0000313" key="12">
    <source>
        <dbReference type="EMBL" id="AKG74446.1"/>
    </source>
</evidence>
<evidence type="ECO:0000256" key="3">
    <source>
        <dbReference type="ARBA" id="ARBA00022741"/>
    </source>
</evidence>
<dbReference type="InterPro" id="IPR003414">
    <property type="entry name" value="PP_kinase"/>
</dbReference>
<comment type="function">
    <text evidence="6 7">Catalyzes the reversible transfer of the terminal phosphate of ATP to form a long-chain polyphosphate (polyP).</text>
</comment>
<feature type="binding site" evidence="6">
    <location>
        <position position="404"/>
    </location>
    <ligand>
        <name>Mg(2+)</name>
        <dbReference type="ChEBI" id="CHEBI:18420"/>
    </ligand>
</feature>
<keyword evidence="2 6" id="KW-0808">Transferase</keyword>
<dbReference type="InterPro" id="IPR036832">
    <property type="entry name" value="PPK_N_dom_sf"/>
</dbReference>
<protein>
    <recommendedName>
        <fullName evidence="6 7">Polyphosphate kinase</fullName>
        <ecNumber evidence="6 7">2.7.4.1</ecNumber>
    </recommendedName>
    <alternativeName>
        <fullName evidence="6">ATP-polyphosphate phosphotransferase</fullName>
    </alternativeName>
    <alternativeName>
        <fullName evidence="6">Polyphosphoric acid kinase</fullName>
    </alternativeName>
</protein>
<dbReference type="Proteomes" id="UP000183090">
    <property type="component" value="Unassembled WGS sequence"/>
</dbReference>
<dbReference type="Gene3D" id="1.20.58.310">
    <property type="entry name" value="Polyphosphate kinase N-terminal domain"/>
    <property type="match status" value="1"/>
</dbReference>
<dbReference type="SUPFAM" id="SSF140356">
    <property type="entry name" value="PPK N-terminal domain-like"/>
    <property type="match status" value="1"/>
</dbReference>
<dbReference type="NCBIfam" id="TIGR03705">
    <property type="entry name" value="poly_P_kin"/>
    <property type="match status" value="1"/>
</dbReference>
<dbReference type="GO" id="GO:0009358">
    <property type="term" value="C:polyphosphate kinase complex"/>
    <property type="evidence" value="ECO:0007669"/>
    <property type="project" value="InterPro"/>
</dbReference>
<dbReference type="GO" id="GO:0008976">
    <property type="term" value="F:polyphosphate kinase activity"/>
    <property type="evidence" value="ECO:0007669"/>
    <property type="project" value="UniProtKB-UniRule"/>
</dbReference>
<keyword evidence="14" id="KW-1185">Reference proteome</keyword>
<name>A0A0F7HKJ3_9STAP</name>
<proteinExistence type="inferred from homology"/>
<dbReference type="InterPro" id="IPR025200">
    <property type="entry name" value="PPK_C_dom2"/>
</dbReference>
<dbReference type="CDD" id="cd09165">
    <property type="entry name" value="PLDc_PaPPK1_C1_like"/>
    <property type="match status" value="1"/>
</dbReference>
<dbReference type="CDD" id="cd09168">
    <property type="entry name" value="PLDc_PaPPK1_C2_like"/>
    <property type="match status" value="1"/>
</dbReference>
<dbReference type="KEGG" id="shv:AAT16_09580"/>
<organism evidence="13 15">
    <name type="scientific">Salinicoccus halodurans</name>
    <dbReference type="NCBI Taxonomy" id="407035"/>
    <lineage>
        <taxon>Bacteria</taxon>
        <taxon>Bacillati</taxon>
        <taxon>Bacillota</taxon>
        <taxon>Bacilli</taxon>
        <taxon>Bacillales</taxon>
        <taxon>Staphylococcaceae</taxon>
        <taxon>Salinicoccus</taxon>
    </lineage>
</organism>
<evidence type="ECO:0000259" key="10">
    <source>
        <dbReference type="Pfam" id="PF13090"/>
    </source>
</evidence>
<dbReference type="PIRSF" id="PIRSF015589">
    <property type="entry name" value="PP_kinase"/>
    <property type="match status" value="1"/>
</dbReference>
<dbReference type="EMBL" id="CP011366">
    <property type="protein sequence ID" value="AKG74446.1"/>
    <property type="molecule type" value="Genomic_DNA"/>
</dbReference>
<feature type="domain" description="Polyphosphate kinase C-terminal" evidence="10">
    <location>
        <begin position="502"/>
        <end position="672"/>
    </location>
</feature>
<evidence type="ECO:0000256" key="6">
    <source>
        <dbReference type="HAMAP-Rule" id="MF_00347"/>
    </source>
</evidence>
<evidence type="ECO:0000259" key="9">
    <source>
        <dbReference type="Pfam" id="PF13089"/>
    </source>
</evidence>
<comment type="similarity">
    <text evidence="6 7">Belongs to the polyphosphate kinase 1 (PPK1) family.</text>
</comment>
<keyword evidence="6" id="KW-0479">Metal-binding</keyword>
<dbReference type="Pfam" id="PF13089">
    <property type="entry name" value="PP_kinase_N"/>
    <property type="match status" value="1"/>
</dbReference>
<gene>
    <name evidence="6" type="primary">ppk</name>
    <name evidence="12" type="ORF">AAT16_09580</name>
    <name evidence="13" type="ORF">SAMN05216235_2813</name>
</gene>
<dbReference type="HAMAP" id="MF_00347">
    <property type="entry name" value="Polyphosphate_kinase"/>
    <property type="match status" value="1"/>
</dbReference>